<evidence type="ECO:0000313" key="5">
    <source>
        <dbReference type="Proteomes" id="UP000294555"/>
    </source>
</evidence>
<dbReference type="AlphaFoldDB" id="A0A4R1N671"/>
<organism evidence="4 5">
    <name type="scientific">Sodalis ligni</name>
    <dbReference type="NCBI Taxonomy" id="2697027"/>
    <lineage>
        <taxon>Bacteria</taxon>
        <taxon>Pseudomonadati</taxon>
        <taxon>Pseudomonadota</taxon>
        <taxon>Gammaproteobacteria</taxon>
        <taxon>Enterobacterales</taxon>
        <taxon>Bruguierivoracaceae</taxon>
        <taxon>Sodalis</taxon>
    </lineage>
</organism>
<evidence type="ECO:0000259" key="3">
    <source>
        <dbReference type="Pfam" id="PF11761"/>
    </source>
</evidence>
<dbReference type="OrthoDB" id="9781023at2"/>
<evidence type="ECO:0000313" key="4">
    <source>
        <dbReference type="EMBL" id="TCL02572.1"/>
    </source>
</evidence>
<reference evidence="4 5" key="1">
    <citation type="submission" date="2019-02" db="EMBL/GenBank/DDBJ databases">
        <title>Investigation of anaerobic lignin degradation for improved lignocellulosic biofuels.</title>
        <authorList>
            <person name="Deangelis K."/>
        </authorList>
    </citation>
    <scope>NUCLEOTIDE SEQUENCE [LARGE SCALE GENOMIC DNA]</scope>
    <source>
        <strain evidence="4 5">159R</strain>
    </source>
</reference>
<dbReference type="InterPro" id="IPR002750">
    <property type="entry name" value="CobE/GbiG_C"/>
</dbReference>
<dbReference type="SUPFAM" id="SSF159664">
    <property type="entry name" value="CobE/GbiG C-terminal domain-like"/>
    <property type="match status" value="1"/>
</dbReference>
<feature type="domain" description="CobE/GbiG C-terminal" evidence="1">
    <location>
        <begin position="237"/>
        <end position="353"/>
    </location>
</feature>
<dbReference type="RefSeq" id="WP_132921512.1">
    <property type="nucleotide sequence ID" value="NZ_SJOI01000001.1"/>
</dbReference>
<dbReference type="EMBL" id="SJOI01000001">
    <property type="protein sequence ID" value="TCL02572.1"/>
    <property type="molecule type" value="Genomic_DNA"/>
</dbReference>
<dbReference type="InterPro" id="IPR038029">
    <property type="entry name" value="GbiG_N_sf"/>
</dbReference>
<dbReference type="InterPro" id="IPR052553">
    <property type="entry name" value="CbiG_hydrolase"/>
</dbReference>
<dbReference type="SUPFAM" id="SSF159672">
    <property type="entry name" value="CbiG N-terminal domain-like"/>
    <property type="match status" value="1"/>
</dbReference>
<sequence length="357" mass="38565">MNIVKPESVALFCLTPGGIRLAKRLSARLPMTCFTSQNLLEPGFEPFRGTLSQTVAEIFHQYSALIFICATGLTVRVIAPVIKDKFSDPAVVVLDDQGHHAISLLSGHMGGANALTRYIAGLIGAAPVITTATDVNQLAAVDMLAQQLNATMTDFRENSKKLNQLLVSGGKVGLFWDRSSLAAVKMHWPEEYCDTRGLILVTDLDDLPELDALLYVSLRDTVPALPVPIYKLIPRCVVAGIGCRRDTPPSTVSRLLNQQLASQHIDPLALSAIGSVSIKQDEPALRHLANQCCVPFEIYSIEVLKPVAARFPVSEFVRRVTGIGSVSQPVAWLMSNGRLVGDTLRTQGVTITLGVAC</sequence>
<gene>
    <name evidence="4" type="ORF">EZJ58_0594</name>
</gene>
<evidence type="ECO:0000259" key="1">
    <source>
        <dbReference type="Pfam" id="PF01890"/>
    </source>
</evidence>
<protein>
    <submittedName>
        <fullName evidence="4">Cobalt-precorrin 5A acetaldehyde-lyase</fullName>
    </submittedName>
</protein>
<feature type="domain" description="Cobalamin synthesis G N-terminal" evidence="2">
    <location>
        <begin position="54"/>
        <end position="134"/>
    </location>
</feature>
<keyword evidence="4" id="KW-0456">Lyase</keyword>
<dbReference type="Pfam" id="PF11761">
    <property type="entry name" value="CbiG_mid"/>
    <property type="match status" value="1"/>
</dbReference>
<dbReference type="PANTHER" id="PTHR37477:SF1">
    <property type="entry name" value="COBALT-PRECORRIN-5A HYDROLASE"/>
    <property type="match status" value="1"/>
</dbReference>
<dbReference type="Gene3D" id="3.40.50.11220">
    <property type="match status" value="1"/>
</dbReference>
<comment type="caution">
    <text evidence="4">The sequence shown here is derived from an EMBL/GenBank/DDBJ whole genome shotgun (WGS) entry which is preliminary data.</text>
</comment>
<accession>A0A4R1N671</accession>
<dbReference type="InterPro" id="IPR021745">
    <property type="entry name" value="CbiG_mid"/>
</dbReference>
<feature type="domain" description="Cobalamin biosynthesis central region" evidence="3">
    <location>
        <begin position="140"/>
        <end position="219"/>
    </location>
</feature>
<dbReference type="Gene3D" id="3.30.420.180">
    <property type="entry name" value="CobE/GbiG C-terminal domain"/>
    <property type="match status" value="1"/>
</dbReference>
<dbReference type="InterPro" id="IPR021744">
    <property type="entry name" value="CbiG_N"/>
</dbReference>
<name>A0A4R1N671_9GAMM</name>
<evidence type="ECO:0000259" key="2">
    <source>
        <dbReference type="Pfam" id="PF11760"/>
    </source>
</evidence>
<keyword evidence="5" id="KW-1185">Reference proteome</keyword>
<dbReference type="GO" id="GO:0016829">
    <property type="term" value="F:lyase activity"/>
    <property type="evidence" value="ECO:0007669"/>
    <property type="project" value="UniProtKB-KW"/>
</dbReference>
<dbReference type="Pfam" id="PF11760">
    <property type="entry name" value="CbiG_N"/>
    <property type="match status" value="1"/>
</dbReference>
<dbReference type="GO" id="GO:0009236">
    <property type="term" value="P:cobalamin biosynthetic process"/>
    <property type="evidence" value="ECO:0007669"/>
    <property type="project" value="InterPro"/>
</dbReference>
<dbReference type="Pfam" id="PF01890">
    <property type="entry name" value="CbiG_C"/>
    <property type="match status" value="1"/>
</dbReference>
<dbReference type="PANTHER" id="PTHR37477">
    <property type="entry name" value="COBALT-PRECORRIN-5A HYDROLASE"/>
    <property type="match status" value="1"/>
</dbReference>
<proteinExistence type="predicted"/>
<dbReference type="Proteomes" id="UP000294555">
    <property type="component" value="Unassembled WGS sequence"/>
</dbReference>
<dbReference type="NCBIfam" id="NF004463">
    <property type="entry name" value="PRK05788.1-1"/>
    <property type="match status" value="1"/>
</dbReference>
<dbReference type="InterPro" id="IPR036518">
    <property type="entry name" value="CobE/GbiG_C_sf"/>
</dbReference>